<evidence type="ECO:0000256" key="1">
    <source>
        <dbReference type="ARBA" id="ARBA00022729"/>
    </source>
</evidence>
<feature type="domain" description="Secretion system C-terminal sorting" evidence="3">
    <location>
        <begin position="220"/>
        <end position="286"/>
    </location>
</feature>
<dbReference type="SUPFAM" id="SSF49899">
    <property type="entry name" value="Concanavalin A-like lectins/glucanases"/>
    <property type="match status" value="1"/>
</dbReference>
<evidence type="ECO:0000256" key="2">
    <source>
        <dbReference type="SAM" id="SignalP"/>
    </source>
</evidence>
<name>A0ABY1R2C9_9FLAO</name>
<dbReference type="NCBIfam" id="TIGR04183">
    <property type="entry name" value="Por_Secre_tail"/>
    <property type="match status" value="1"/>
</dbReference>
<sequence length="288" mass="32032">MKKILLSFFATSAIFYSVNAQTKISFESSEGFTNGNIDGQKDWDAATSYFKVSNNRATDGVNSLYIQDDGSEDWSNAYTTIPSYSKTEISADVYFDGFDSDYAIGLYTADGDVVADFWLTYQSWNVVVYDPAQETYVETDLEWDSTTWYSFKAVIDKANNTLEYYVNGDVIYSTTLGATDFSLLDVSIENYGSDFNVDNIQVKDATLAVSEAGKKDIFTIYPNPTADVVNFDLQNKVTSVEVYDAAGKLVKSVKDGTKSINISSLTKGSYILKVNADNKIYTKKVIKK</sequence>
<proteinExistence type="predicted"/>
<reference evidence="4 5" key="1">
    <citation type="submission" date="2017-05" db="EMBL/GenBank/DDBJ databases">
        <authorList>
            <person name="Varghese N."/>
            <person name="Submissions S."/>
        </authorList>
    </citation>
    <scope>NUCLEOTIDE SEQUENCE [LARGE SCALE GENOMIC DNA]</scope>
    <source>
        <strain evidence="4 5">DSM 18015</strain>
    </source>
</reference>
<comment type="caution">
    <text evidence="4">The sequence shown here is derived from an EMBL/GenBank/DDBJ whole genome shotgun (WGS) entry which is preliminary data.</text>
</comment>
<dbReference type="Proteomes" id="UP001158050">
    <property type="component" value="Unassembled WGS sequence"/>
</dbReference>
<feature type="signal peptide" evidence="2">
    <location>
        <begin position="1"/>
        <end position="20"/>
    </location>
</feature>
<evidence type="ECO:0000313" key="5">
    <source>
        <dbReference type="Proteomes" id="UP001158050"/>
    </source>
</evidence>
<dbReference type="RefSeq" id="WP_283416772.1">
    <property type="nucleotide sequence ID" value="NZ_FXUO01000004.1"/>
</dbReference>
<gene>
    <name evidence="4" type="ORF">SAMN05421679_104333</name>
</gene>
<dbReference type="InterPro" id="IPR026444">
    <property type="entry name" value="Secre_tail"/>
</dbReference>
<evidence type="ECO:0000259" key="3">
    <source>
        <dbReference type="Pfam" id="PF18962"/>
    </source>
</evidence>
<dbReference type="Pfam" id="PF18962">
    <property type="entry name" value="Por_Secre_tail"/>
    <property type="match status" value="1"/>
</dbReference>
<organism evidence="4 5">
    <name type="scientific">Epilithonimonas pallida</name>
    <dbReference type="NCBI Taxonomy" id="373671"/>
    <lineage>
        <taxon>Bacteria</taxon>
        <taxon>Pseudomonadati</taxon>
        <taxon>Bacteroidota</taxon>
        <taxon>Flavobacteriia</taxon>
        <taxon>Flavobacteriales</taxon>
        <taxon>Weeksellaceae</taxon>
        <taxon>Chryseobacterium group</taxon>
        <taxon>Epilithonimonas</taxon>
    </lineage>
</organism>
<protein>
    <submittedName>
        <fullName evidence="4">Por secretion system C-terminal sorting domain-containing protein</fullName>
    </submittedName>
</protein>
<keyword evidence="1 2" id="KW-0732">Signal</keyword>
<evidence type="ECO:0000313" key="4">
    <source>
        <dbReference type="EMBL" id="SMP93226.1"/>
    </source>
</evidence>
<dbReference type="InterPro" id="IPR013320">
    <property type="entry name" value="ConA-like_dom_sf"/>
</dbReference>
<feature type="chain" id="PRO_5045620885" evidence="2">
    <location>
        <begin position="21"/>
        <end position="288"/>
    </location>
</feature>
<accession>A0ABY1R2C9</accession>
<keyword evidence="5" id="KW-1185">Reference proteome</keyword>
<dbReference type="EMBL" id="FXUO01000004">
    <property type="protein sequence ID" value="SMP93226.1"/>
    <property type="molecule type" value="Genomic_DNA"/>
</dbReference>